<keyword evidence="7 14" id="KW-0812">Transmembrane</keyword>
<dbReference type="EMBL" id="DVFT01000222">
    <property type="protein sequence ID" value="HIQ97891.1"/>
    <property type="molecule type" value="Genomic_DNA"/>
</dbReference>
<evidence type="ECO:0000256" key="2">
    <source>
        <dbReference type="ARBA" id="ARBA00004651"/>
    </source>
</evidence>
<reference evidence="17" key="1">
    <citation type="submission" date="2020-10" db="EMBL/GenBank/DDBJ databases">
        <authorList>
            <person name="Gilroy R."/>
        </authorList>
    </citation>
    <scope>NUCLEOTIDE SEQUENCE</scope>
    <source>
        <strain evidence="17">ChiSjej3B21-11622</strain>
    </source>
</reference>
<evidence type="ECO:0000256" key="4">
    <source>
        <dbReference type="ARBA" id="ARBA00022475"/>
    </source>
</evidence>
<dbReference type="Gene3D" id="3.30.565.10">
    <property type="entry name" value="Histidine kinase-like ATPase, C-terminal domain"/>
    <property type="match status" value="1"/>
</dbReference>
<feature type="domain" description="HAMP" evidence="16">
    <location>
        <begin position="185"/>
        <end position="237"/>
    </location>
</feature>
<proteinExistence type="predicted"/>
<feature type="domain" description="Histidine kinase" evidence="15">
    <location>
        <begin position="252"/>
        <end position="462"/>
    </location>
</feature>
<dbReference type="AlphaFoldDB" id="A0A9D0ZYI1"/>
<comment type="caution">
    <text evidence="17">The sequence shown here is derived from an EMBL/GenBank/DDBJ whole genome shotgun (WGS) entry which is preliminary data.</text>
</comment>
<evidence type="ECO:0000256" key="11">
    <source>
        <dbReference type="ARBA" id="ARBA00022989"/>
    </source>
</evidence>
<evidence type="ECO:0000256" key="5">
    <source>
        <dbReference type="ARBA" id="ARBA00022553"/>
    </source>
</evidence>
<dbReference type="PANTHER" id="PTHR45528:SF1">
    <property type="entry name" value="SENSOR HISTIDINE KINASE CPXA"/>
    <property type="match status" value="1"/>
</dbReference>
<gene>
    <name evidence="17" type="ORF">IAB26_15180</name>
</gene>
<comment type="subcellular location">
    <subcellularLocation>
        <location evidence="2">Cell membrane</location>
        <topology evidence="2">Multi-pass membrane protein</topology>
    </subcellularLocation>
</comment>
<dbReference type="Pfam" id="PF00672">
    <property type="entry name" value="HAMP"/>
    <property type="match status" value="1"/>
</dbReference>
<keyword evidence="11 14" id="KW-1133">Transmembrane helix</keyword>
<feature type="transmembrane region" description="Helical" evidence="14">
    <location>
        <begin position="7"/>
        <end position="28"/>
    </location>
</feature>
<dbReference type="InterPro" id="IPR036890">
    <property type="entry name" value="HATPase_C_sf"/>
</dbReference>
<evidence type="ECO:0000256" key="6">
    <source>
        <dbReference type="ARBA" id="ARBA00022679"/>
    </source>
</evidence>
<dbReference type="InterPro" id="IPR003660">
    <property type="entry name" value="HAMP_dom"/>
</dbReference>
<dbReference type="Pfam" id="PF02518">
    <property type="entry name" value="HATPase_c"/>
    <property type="match status" value="1"/>
</dbReference>
<evidence type="ECO:0000256" key="1">
    <source>
        <dbReference type="ARBA" id="ARBA00000085"/>
    </source>
</evidence>
<keyword evidence="5" id="KW-0597">Phosphoprotein</keyword>
<evidence type="ECO:0000313" key="17">
    <source>
        <dbReference type="EMBL" id="HIQ97891.1"/>
    </source>
</evidence>
<accession>A0A9D0ZYI1</accession>
<dbReference type="SUPFAM" id="SSF47384">
    <property type="entry name" value="Homodimeric domain of signal transducing histidine kinase"/>
    <property type="match status" value="1"/>
</dbReference>
<evidence type="ECO:0000256" key="13">
    <source>
        <dbReference type="ARBA" id="ARBA00023136"/>
    </source>
</evidence>
<evidence type="ECO:0000256" key="12">
    <source>
        <dbReference type="ARBA" id="ARBA00023012"/>
    </source>
</evidence>
<dbReference type="GO" id="GO:0005886">
    <property type="term" value="C:plasma membrane"/>
    <property type="evidence" value="ECO:0007669"/>
    <property type="project" value="UniProtKB-SubCell"/>
</dbReference>
<evidence type="ECO:0000259" key="16">
    <source>
        <dbReference type="PROSITE" id="PS50885"/>
    </source>
</evidence>
<dbReference type="InterPro" id="IPR005467">
    <property type="entry name" value="His_kinase_dom"/>
</dbReference>
<dbReference type="PANTHER" id="PTHR45528">
    <property type="entry name" value="SENSOR HISTIDINE KINASE CPXA"/>
    <property type="match status" value="1"/>
</dbReference>
<name>A0A9D0ZYI1_9FIRM</name>
<comment type="catalytic activity">
    <reaction evidence="1">
        <text>ATP + protein L-histidine = ADP + protein N-phospho-L-histidine.</text>
        <dbReference type="EC" id="2.7.13.3"/>
    </reaction>
</comment>
<dbReference type="InterPro" id="IPR050398">
    <property type="entry name" value="HssS/ArlS-like"/>
</dbReference>
<dbReference type="Proteomes" id="UP000886886">
    <property type="component" value="Unassembled WGS sequence"/>
</dbReference>
<dbReference type="EC" id="2.7.13.3" evidence="3"/>
<organism evidence="17 18">
    <name type="scientific">Candidatus Limivivens merdigallinarum</name>
    <dbReference type="NCBI Taxonomy" id="2840859"/>
    <lineage>
        <taxon>Bacteria</taxon>
        <taxon>Bacillati</taxon>
        <taxon>Bacillota</taxon>
        <taxon>Clostridia</taxon>
        <taxon>Lachnospirales</taxon>
        <taxon>Lachnospiraceae</taxon>
        <taxon>Lachnospiraceae incertae sedis</taxon>
        <taxon>Candidatus Limivivens</taxon>
    </lineage>
</organism>
<dbReference type="SUPFAM" id="SSF158472">
    <property type="entry name" value="HAMP domain-like"/>
    <property type="match status" value="1"/>
</dbReference>
<dbReference type="SMART" id="SM00388">
    <property type="entry name" value="HisKA"/>
    <property type="match status" value="1"/>
</dbReference>
<evidence type="ECO:0000256" key="10">
    <source>
        <dbReference type="ARBA" id="ARBA00022840"/>
    </source>
</evidence>
<keyword evidence="6" id="KW-0808">Transferase</keyword>
<dbReference type="InterPro" id="IPR003594">
    <property type="entry name" value="HATPase_dom"/>
</dbReference>
<evidence type="ECO:0000256" key="3">
    <source>
        <dbReference type="ARBA" id="ARBA00012438"/>
    </source>
</evidence>
<dbReference type="Gene3D" id="1.10.287.130">
    <property type="match status" value="1"/>
</dbReference>
<dbReference type="SMART" id="SM00304">
    <property type="entry name" value="HAMP"/>
    <property type="match status" value="1"/>
</dbReference>
<dbReference type="InterPro" id="IPR003661">
    <property type="entry name" value="HisK_dim/P_dom"/>
</dbReference>
<dbReference type="GO" id="GO:0000155">
    <property type="term" value="F:phosphorelay sensor kinase activity"/>
    <property type="evidence" value="ECO:0007669"/>
    <property type="project" value="InterPro"/>
</dbReference>
<sequence length="470" mass="53508">MKLWVKISLLMGVILFLAMGIFGGGIIYQTLEYNRNQMVESSQEQMKVNAAVLAKEIGDRSMEQFGDTTQRSYLTYLVQKYGGRDYMLLKDGEVVANQTSYRLLPGQEGRWQTTEIEYEIQKTGGRYILVMGQRLGTGSRDHYKLVLVKEITSLYEELFKQVGIFLILYLVVIFFAVDITFWLVRMVLKPMRELEETAMAISEGDLSRRIRIRRNDEVGKVSVAFNQMADRVEYQMAQLEDVSERRLQLLGSLTHELKTPMTSIIGYSDTLLHVKISKEQEKKALEHINSECRRLERLSGKLMFLIGLYDENRVLKEVYPVEKLLKGVEAMERYHMAQAGITLEISCKADTLLMDVDLMESLLINLLDNAIKASGKGDRILLLAEKNRICVKDYGKGIPKSEISKVTEAFYMVDKSRSRKNGSLGMGLALCQKIAALHDAYLEITSELGKGTEITVVFPPQQEGQKEESL</sequence>
<reference evidence="17" key="2">
    <citation type="journal article" date="2021" name="PeerJ">
        <title>Extensive microbial diversity within the chicken gut microbiome revealed by metagenomics and culture.</title>
        <authorList>
            <person name="Gilroy R."/>
            <person name="Ravi A."/>
            <person name="Getino M."/>
            <person name="Pursley I."/>
            <person name="Horton D.L."/>
            <person name="Alikhan N.F."/>
            <person name="Baker D."/>
            <person name="Gharbi K."/>
            <person name="Hall N."/>
            <person name="Watson M."/>
            <person name="Adriaenssens E.M."/>
            <person name="Foster-Nyarko E."/>
            <person name="Jarju S."/>
            <person name="Secka A."/>
            <person name="Antonio M."/>
            <person name="Oren A."/>
            <person name="Chaudhuri R.R."/>
            <person name="La Ragione R."/>
            <person name="Hildebrand F."/>
            <person name="Pallen M.J."/>
        </authorList>
    </citation>
    <scope>NUCLEOTIDE SEQUENCE</scope>
    <source>
        <strain evidence="17">ChiSjej3B21-11622</strain>
    </source>
</reference>
<dbReference type="Pfam" id="PF00512">
    <property type="entry name" value="HisKA"/>
    <property type="match status" value="1"/>
</dbReference>
<dbReference type="SUPFAM" id="SSF55874">
    <property type="entry name" value="ATPase domain of HSP90 chaperone/DNA topoisomerase II/histidine kinase"/>
    <property type="match status" value="1"/>
</dbReference>
<feature type="transmembrane region" description="Helical" evidence="14">
    <location>
        <begin position="162"/>
        <end position="184"/>
    </location>
</feature>
<dbReference type="CDD" id="cd06225">
    <property type="entry name" value="HAMP"/>
    <property type="match status" value="1"/>
</dbReference>
<dbReference type="PROSITE" id="PS50109">
    <property type="entry name" value="HIS_KIN"/>
    <property type="match status" value="1"/>
</dbReference>
<evidence type="ECO:0000259" key="15">
    <source>
        <dbReference type="PROSITE" id="PS50109"/>
    </source>
</evidence>
<dbReference type="InterPro" id="IPR004358">
    <property type="entry name" value="Sig_transdc_His_kin-like_C"/>
</dbReference>
<dbReference type="Gene3D" id="6.10.340.10">
    <property type="match status" value="1"/>
</dbReference>
<evidence type="ECO:0000256" key="14">
    <source>
        <dbReference type="SAM" id="Phobius"/>
    </source>
</evidence>
<protein>
    <recommendedName>
        <fullName evidence="3">histidine kinase</fullName>
        <ecNumber evidence="3">2.7.13.3</ecNumber>
    </recommendedName>
</protein>
<evidence type="ECO:0000313" key="18">
    <source>
        <dbReference type="Proteomes" id="UP000886886"/>
    </source>
</evidence>
<dbReference type="CDD" id="cd00082">
    <property type="entry name" value="HisKA"/>
    <property type="match status" value="1"/>
</dbReference>
<dbReference type="PROSITE" id="PS50885">
    <property type="entry name" value="HAMP"/>
    <property type="match status" value="1"/>
</dbReference>
<evidence type="ECO:0000256" key="8">
    <source>
        <dbReference type="ARBA" id="ARBA00022741"/>
    </source>
</evidence>
<evidence type="ECO:0000256" key="7">
    <source>
        <dbReference type="ARBA" id="ARBA00022692"/>
    </source>
</evidence>
<keyword evidence="12" id="KW-0902">Two-component regulatory system</keyword>
<evidence type="ECO:0000256" key="9">
    <source>
        <dbReference type="ARBA" id="ARBA00022777"/>
    </source>
</evidence>
<keyword evidence="4" id="KW-1003">Cell membrane</keyword>
<dbReference type="PRINTS" id="PR00344">
    <property type="entry name" value="BCTRLSENSOR"/>
</dbReference>
<keyword evidence="10" id="KW-0067">ATP-binding</keyword>
<dbReference type="SMART" id="SM00387">
    <property type="entry name" value="HATPase_c"/>
    <property type="match status" value="1"/>
</dbReference>
<keyword evidence="8" id="KW-0547">Nucleotide-binding</keyword>
<keyword evidence="13 14" id="KW-0472">Membrane</keyword>
<dbReference type="GO" id="GO:0005524">
    <property type="term" value="F:ATP binding"/>
    <property type="evidence" value="ECO:0007669"/>
    <property type="project" value="UniProtKB-KW"/>
</dbReference>
<keyword evidence="9 17" id="KW-0418">Kinase</keyword>
<dbReference type="InterPro" id="IPR036097">
    <property type="entry name" value="HisK_dim/P_sf"/>
</dbReference>